<evidence type="ECO:0008006" key="4">
    <source>
        <dbReference type="Google" id="ProtNLM"/>
    </source>
</evidence>
<feature type="region of interest" description="Disordered" evidence="1">
    <location>
        <begin position="165"/>
        <end position="190"/>
    </location>
</feature>
<accession>A0AAU9NMA2</accession>
<dbReference type="Proteomes" id="UP001157418">
    <property type="component" value="Unassembled WGS sequence"/>
</dbReference>
<proteinExistence type="predicted"/>
<dbReference type="EMBL" id="CAKMRJ010004445">
    <property type="protein sequence ID" value="CAH1438931.1"/>
    <property type="molecule type" value="Genomic_DNA"/>
</dbReference>
<feature type="compositionally biased region" description="Acidic residues" evidence="1">
    <location>
        <begin position="174"/>
        <end position="190"/>
    </location>
</feature>
<organism evidence="2 3">
    <name type="scientific">Lactuca virosa</name>
    <dbReference type="NCBI Taxonomy" id="75947"/>
    <lineage>
        <taxon>Eukaryota</taxon>
        <taxon>Viridiplantae</taxon>
        <taxon>Streptophyta</taxon>
        <taxon>Embryophyta</taxon>
        <taxon>Tracheophyta</taxon>
        <taxon>Spermatophyta</taxon>
        <taxon>Magnoliopsida</taxon>
        <taxon>eudicotyledons</taxon>
        <taxon>Gunneridae</taxon>
        <taxon>Pentapetalae</taxon>
        <taxon>asterids</taxon>
        <taxon>campanulids</taxon>
        <taxon>Asterales</taxon>
        <taxon>Asteraceae</taxon>
        <taxon>Cichorioideae</taxon>
        <taxon>Cichorieae</taxon>
        <taxon>Lactucinae</taxon>
        <taxon>Lactuca</taxon>
    </lineage>
</organism>
<dbReference type="AlphaFoldDB" id="A0AAU9NMA2"/>
<reference evidence="2 3" key="1">
    <citation type="submission" date="2022-01" db="EMBL/GenBank/DDBJ databases">
        <authorList>
            <person name="Xiong W."/>
            <person name="Schranz E."/>
        </authorList>
    </citation>
    <scope>NUCLEOTIDE SEQUENCE [LARGE SCALE GENOMIC DNA]</scope>
</reference>
<evidence type="ECO:0000313" key="3">
    <source>
        <dbReference type="Proteomes" id="UP001157418"/>
    </source>
</evidence>
<evidence type="ECO:0000256" key="1">
    <source>
        <dbReference type="SAM" id="MobiDB-lite"/>
    </source>
</evidence>
<protein>
    <recommendedName>
        <fullName evidence="4">DUF4283 domain-containing protein</fullName>
    </recommendedName>
</protein>
<gene>
    <name evidence="2" type="ORF">LVIROSA_LOCUS25159</name>
</gene>
<sequence>MVGETISIQHITDLPTLLPLDGNLAGVVHYIGGLNIIIKFINSKSAKAFYDNEHNWNRWFKWLKMGFNDDLIQERITWIKINGLSIRFRSNEKFALIANAFGKTLEIIGIDSNAYDLSRGNVYIITKHTTIINEVVNVSFENKVFRVGVVGYDRDWSPIDKSIQKELVPHDNNNDDDVEDDMGEENYEEE</sequence>
<comment type="caution">
    <text evidence="2">The sequence shown here is derived from an EMBL/GenBank/DDBJ whole genome shotgun (WGS) entry which is preliminary data.</text>
</comment>
<name>A0AAU9NMA2_9ASTR</name>
<evidence type="ECO:0000313" key="2">
    <source>
        <dbReference type="EMBL" id="CAH1438931.1"/>
    </source>
</evidence>
<keyword evidence="3" id="KW-1185">Reference proteome</keyword>